<dbReference type="AlphaFoldDB" id="A0A3P7MC72"/>
<feature type="region of interest" description="Disordered" evidence="1">
    <location>
        <begin position="14"/>
        <end position="58"/>
    </location>
</feature>
<dbReference type="EMBL" id="UYRU01071563">
    <property type="protein sequence ID" value="VDN21187.1"/>
    <property type="molecule type" value="Genomic_DNA"/>
</dbReference>
<evidence type="ECO:0000256" key="1">
    <source>
        <dbReference type="SAM" id="MobiDB-lite"/>
    </source>
</evidence>
<proteinExistence type="predicted"/>
<dbReference type="OrthoDB" id="6273839at2759"/>
<organism evidence="2 3">
    <name type="scientific">Dibothriocephalus latus</name>
    <name type="common">Fish tapeworm</name>
    <name type="synonym">Diphyllobothrium latum</name>
    <dbReference type="NCBI Taxonomy" id="60516"/>
    <lineage>
        <taxon>Eukaryota</taxon>
        <taxon>Metazoa</taxon>
        <taxon>Spiralia</taxon>
        <taxon>Lophotrochozoa</taxon>
        <taxon>Platyhelminthes</taxon>
        <taxon>Cestoda</taxon>
        <taxon>Eucestoda</taxon>
        <taxon>Diphyllobothriidea</taxon>
        <taxon>Diphyllobothriidae</taxon>
        <taxon>Dibothriocephalus</taxon>
    </lineage>
</organism>
<dbReference type="Proteomes" id="UP000281553">
    <property type="component" value="Unassembled WGS sequence"/>
</dbReference>
<sequence length="58" mass="6342">MHRNYDLNIYNVGTAGTDDYQEEPLSPRPETGGAFSTVPPNQQPVGLGVSTEYGTRRS</sequence>
<gene>
    <name evidence="2" type="ORF">DILT_LOCUS13773</name>
</gene>
<keyword evidence="3" id="KW-1185">Reference proteome</keyword>
<accession>A0A3P7MC72</accession>
<feature type="non-terminal residue" evidence="2">
    <location>
        <position position="58"/>
    </location>
</feature>
<reference evidence="2 3" key="1">
    <citation type="submission" date="2018-11" db="EMBL/GenBank/DDBJ databases">
        <authorList>
            <consortium name="Pathogen Informatics"/>
        </authorList>
    </citation>
    <scope>NUCLEOTIDE SEQUENCE [LARGE SCALE GENOMIC DNA]</scope>
</reference>
<evidence type="ECO:0000313" key="2">
    <source>
        <dbReference type="EMBL" id="VDN21187.1"/>
    </source>
</evidence>
<protein>
    <submittedName>
        <fullName evidence="2">Uncharacterized protein</fullName>
    </submittedName>
</protein>
<evidence type="ECO:0000313" key="3">
    <source>
        <dbReference type="Proteomes" id="UP000281553"/>
    </source>
</evidence>
<name>A0A3P7MC72_DIBLA</name>